<name>A0ABQ3X3F0_9ACTN</name>
<accession>A0ABQ3X3F0</accession>
<gene>
    <name evidence="2" type="ORF">Aco03nite_014010</name>
</gene>
<keyword evidence="3" id="KW-1185">Reference proteome</keyword>
<dbReference type="Proteomes" id="UP000612282">
    <property type="component" value="Unassembled WGS sequence"/>
</dbReference>
<feature type="compositionally biased region" description="Low complexity" evidence="1">
    <location>
        <begin position="54"/>
        <end position="75"/>
    </location>
</feature>
<protein>
    <submittedName>
        <fullName evidence="2">Kanamycin biosynthetic protein</fullName>
    </submittedName>
</protein>
<dbReference type="Pfam" id="PF14013">
    <property type="entry name" value="MT0933_antitox"/>
    <property type="match status" value="1"/>
</dbReference>
<dbReference type="InterPro" id="IPR028037">
    <property type="entry name" value="Antitoxin_Rv0909/MT0933"/>
</dbReference>
<evidence type="ECO:0000256" key="1">
    <source>
        <dbReference type="SAM" id="MobiDB-lite"/>
    </source>
</evidence>
<reference evidence="2 3" key="1">
    <citation type="submission" date="2021-01" db="EMBL/GenBank/DDBJ databases">
        <title>Whole genome shotgun sequence of Actinoplanes couchii NBRC 106145.</title>
        <authorList>
            <person name="Komaki H."/>
            <person name="Tamura T."/>
        </authorList>
    </citation>
    <scope>NUCLEOTIDE SEQUENCE [LARGE SCALE GENOMIC DNA]</scope>
    <source>
        <strain evidence="2 3">NBRC 106145</strain>
    </source>
</reference>
<evidence type="ECO:0000313" key="2">
    <source>
        <dbReference type="EMBL" id="GID52997.1"/>
    </source>
</evidence>
<proteinExistence type="predicted"/>
<comment type="caution">
    <text evidence="2">The sequence shown here is derived from an EMBL/GenBank/DDBJ whole genome shotgun (WGS) entry which is preliminary data.</text>
</comment>
<feature type="region of interest" description="Disordered" evidence="1">
    <location>
        <begin position="28"/>
        <end position="75"/>
    </location>
</feature>
<evidence type="ECO:0000313" key="3">
    <source>
        <dbReference type="Proteomes" id="UP000612282"/>
    </source>
</evidence>
<dbReference type="EMBL" id="BOMG01000026">
    <property type="protein sequence ID" value="GID52997.1"/>
    <property type="molecule type" value="Genomic_DNA"/>
</dbReference>
<sequence length="75" mass="8340">MSHARDMSFLDKAKDFLDKHDEQVDAGLEKLGEQVDQRTGQKYSGHIDKAVDLAQQHTGQGNTQQQATGEGNTRQ</sequence>
<organism evidence="2 3">
    <name type="scientific">Actinoplanes couchii</name>
    <dbReference type="NCBI Taxonomy" id="403638"/>
    <lineage>
        <taxon>Bacteria</taxon>
        <taxon>Bacillati</taxon>
        <taxon>Actinomycetota</taxon>
        <taxon>Actinomycetes</taxon>
        <taxon>Micromonosporales</taxon>
        <taxon>Micromonosporaceae</taxon>
        <taxon>Actinoplanes</taxon>
    </lineage>
</organism>